<accession>A0A9X3SGC8</accession>
<sequence length="249" mass="25344">MYALGGTSVLAVVFALAWAALTDGMELAGHLASVVGALTAVAAFFGQLARKRCGESSAGGAAAPAAAPAADAVVPPGGQRAGRDNYSGSRVSHNSGLVVFGVVAVVALAVVGVNVLPAEGDGLTTCERPAPLDGNTLRTRMATVVYTEGLGFMTRCGPGTEFAAGAAQDLFDGVHVSIVCQEPDGLLVADPENAAFPENYPRESTVWFLLNDGRWISELYVNTPKGRETGSSGSVPVCDGNVDYATTPA</sequence>
<dbReference type="Proteomes" id="UP001140076">
    <property type="component" value="Unassembled WGS sequence"/>
</dbReference>
<keyword evidence="1" id="KW-0472">Membrane</keyword>
<evidence type="ECO:0000313" key="3">
    <source>
        <dbReference type="Proteomes" id="UP001140076"/>
    </source>
</evidence>
<proteinExistence type="predicted"/>
<reference evidence="2" key="1">
    <citation type="submission" date="2021-10" db="EMBL/GenBank/DDBJ databases">
        <title>Streptomonospora sp. nov., isolated from mangrove soil.</title>
        <authorList>
            <person name="Chen X."/>
            <person name="Ge X."/>
            <person name="Liu W."/>
        </authorList>
    </citation>
    <scope>NUCLEOTIDE SEQUENCE</scope>
    <source>
        <strain evidence="2">S1-112</strain>
    </source>
</reference>
<dbReference type="AlphaFoldDB" id="A0A9X3SGC8"/>
<feature type="transmembrane region" description="Helical" evidence="1">
    <location>
        <begin position="29"/>
        <end position="49"/>
    </location>
</feature>
<evidence type="ECO:0000313" key="2">
    <source>
        <dbReference type="EMBL" id="MDA0566757.1"/>
    </source>
</evidence>
<keyword evidence="3" id="KW-1185">Reference proteome</keyword>
<keyword evidence="1" id="KW-0812">Transmembrane</keyword>
<evidence type="ECO:0000256" key="1">
    <source>
        <dbReference type="SAM" id="Phobius"/>
    </source>
</evidence>
<dbReference type="EMBL" id="JAJAQC010000041">
    <property type="protein sequence ID" value="MDA0566757.1"/>
    <property type="molecule type" value="Genomic_DNA"/>
</dbReference>
<gene>
    <name evidence="2" type="ORF">LG943_20935</name>
</gene>
<feature type="transmembrane region" description="Helical" evidence="1">
    <location>
        <begin position="97"/>
        <end position="116"/>
    </location>
</feature>
<keyword evidence="1" id="KW-1133">Transmembrane helix</keyword>
<name>A0A9X3SGC8_9ACTN</name>
<comment type="caution">
    <text evidence="2">The sequence shown here is derived from an EMBL/GenBank/DDBJ whole genome shotgun (WGS) entry which is preliminary data.</text>
</comment>
<dbReference type="RefSeq" id="WP_270074012.1">
    <property type="nucleotide sequence ID" value="NZ_JAJAQC010000041.1"/>
</dbReference>
<protein>
    <submittedName>
        <fullName evidence="2">Uncharacterized protein</fullName>
    </submittedName>
</protein>
<organism evidence="2 3">
    <name type="scientific">Streptomonospora mangrovi</name>
    <dbReference type="NCBI Taxonomy" id="2883123"/>
    <lineage>
        <taxon>Bacteria</taxon>
        <taxon>Bacillati</taxon>
        <taxon>Actinomycetota</taxon>
        <taxon>Actinomycetes</taxon>
        <taxon>Streptosporangiales</taxon>
        <taxon>Nocardiopsidaceae</taxon>
        <taxon>Streptomonospora</taxon>
    </lineage>
</organism>